<keyword evidence="2" id="KW-0067">ATP-binding</keyword>
<dbReference type="EMBL" id="WKRA01000015">
    <property type="protein sequence ID" value="MSD16443.1"/>
    <property type="molecule type" value="Genomic_DNA"/>
</dbReference>
<dbReference type="SUPFAM" id="SSF52374">
    <property type="entry name" value="Nucleotidylyl transferase"/>
    <property type="match status" value="1"/>
</dbReference>
<dbReference type="EC" id="6.3.4.-" evidence="2"/>
<comment type="function">
    <text evidence="2">Catalyzes the formation of N(4)-acetylcytidine (ac(4)C) at the wobble position of elongator tRNA(Met), using acetate and ATP as substrates. First activates an acetate ion to form acetyladenylate (Ac-AMP) and then transfers the acetyl group to tRNA to form ac(4)C34.</text>
</comment>
<feature type="binding site" evidence="2">
    <location>
        <begin position="20"/>
        <end position="33"/>
    </location>
    <ligand>
        <name>ATP</name>
        <dbReference type="ChEBI" id="CHEBI:30616"/>
    </ligand>
</feature>
<feature type="binding site" evidence="2">
    <location>
        <position position="216"/>
    </location>
    <ligand>
        <name>ATP</name>
        <dbReference type="ChEBI" id="CHEBI:30616"/>
    </ligand>
</feature>
<keyword evidence="2" id="KW-0547">Nucleotide-binding</keyword>
<dbReference type="InterPro" id="IPR008513">
    <property type="entry name" value="tRNA(Met)_cyd_acetate_ligase"/>
</dbReference>
<dbReference type="Gene3D" id="3.40.50.620">
    <property type="entry name" value="HUPs"/>
    <property type="match status" value="1"/>
</dbReference>
<dbReference type="GO" id="GO:0016879">
    <property type="term" value="F:ligase activity, forming carbon-nitrogen bonds"/>
    <property type="evidence" value="ECO:0007669"/>
    <property type="project" value="UniProtKB-UniRule"/>
</dbReference>
<evidence type="ECO:0000313" key="3">
    <source>
        <dbReference type="EMBL" id="MSD16443.1"/>
    </source>
</evidence>
<comment type="caution">
    <text evidence="3">The sequence shown here is derived from an EMBL/GenBank/DDBJ whole genome shotgun (WGS) entry which is preliminary data.</text>
</comment>
<evidence type="ECO:0000313" key="4">
    <source>
        <dbReference type="Proteomes" id="UP000431304"/>
    </source>
</evidence>
<organism evidence="3 4">
    <name type="scientific">Eubacterium ramulus</name>
    <dbReference type="NCBI Taxonomy" id="39490"/>
    <lineage>
        <taxon>Bacteria</taxon>
        <taxon>Bacillati</taxon>
        <taxon>Bacillota</taxon>
        <taxon>Clostridia</taxon>
        <taxon>Eubacteriales</taxon>
        <taxon>Eubacteriaceae</taxon>
        <taxon>Eubacterium</taxon>
    </lineage>
</organism>
<sequence length="447" mass="50029">MTNNQKDSGVLDTMNVTGIIAEYNPFHNGHAFHIEETRKNTNADYCIAVISGSFVQRGAPALVNKYDRTKMALEHGIDLVIELPVIAATSSAETFAQGGVCLLDSLGVVSHISFGAEVNTTSDIDMLDKLADFFAFEPPAFQKYLDLELKSGCSFPAARAKAAVLCLQQMAFDSMNTDTVAQLVQLLASPNNILAIEYMKAIRRQNLKLTPSVVTRNGAGYHDTDTDTELASASALRKFIFQDNSCQGTDSEVLNQMLTRTVPDSVRELLLNAYKTHAFLQEDDFSDLLYYELRRKFLRSASSDPDTECSDLEKRIANNLETFTCWSDFVSDLKTKNQTYTAISRHLLHAFLGIDAELLAAAKNCHYAPYARILGFRKDASPLLKELQEHSQIPLLRKIAKERQSLTPEQQQLLDLDVYASDLYNRILFSKTGIQRKNEYRQPLIIL</sequence>
<reference evidence="3 4" key="1">
    <citation type="journal article" date="2019" name="Nat. Med.">
        <title>A library of human gut bacterial isolates paired with longitudinal multiomics data enables mechanistic microbiome research.</title>
        <authorList>
            <person name="Poyet M."/>
            <person name="Groussin M."/>
            <person name="Gibbons S.M."/>
            <person name="Avila-Pacheco J."/>
            <person name="Jiang X."/>
            <person name="Kearney S.M."/>
            <person name="Perrotta A.R."/>
            <person name="Berdy B."/>
            <person name="Zhao S."/>
            <person name="Lieberman T.D."/>
            <person name="Swanson P.K."/>
            <person name="Smith M."/>
            <person name="Roesemann S."/>
            <person name="Alexander J.E."/>
            <person name="Rich S.A."/>
            <person name="Livny J."/>
            <person name="Vlamakis H."/>
            <person name="Clish C."/>
            <person name="Bullock K."/>
            <person name="Deik A."/>
            <person name="Scott J."/>
            <person name="Pierce K.A."/>
            <person name="Xavier R.J."/>
            <person name="Alm E.J."/>
        </authorList>
    </citation>
    <scope>NUCLEOTIDE SEQUENCE [LARGE SCALE GENOMIC DNA]</scope>
    <source>
        <strain evidence="3 4">BIOML-A3</strain>
    </source>
</reference>
<keyword evidence="2" id="KW-0820">tRNA-binding</keyword>
<dbReference type="InterPro" id="IPR014729">
    <property type="entry name" value="Rossmann-like_a/b/a_fold"/>
</dbReference>
<comment type="similarity">
    <text evidence="2">Belongs to the TmcAL family.</text>
</comment>
<dbReference type="GO" id="GO:0005524">
    <property type="term" value="F:ATP binding"/>
    <property type="evidence" value="ECO:0007669"/>
    <property type="project" value="UniProtKB-KW"/>
</dbReference>
<evidence type="ECO:0000256" key="1">
    <source>
        <dbReference type="ARBA" id="ARBA00022694"/>
    </source>
</evidence>
<dbReference type="Proteomes" id="UP000431304">
    <property type="component" value="Unassembled WGS sequence"/>
</dbReference>
<accession>A0A844E4M9</accession>
<dbReference type="Pfam" id="PF05636">
    <property type="entry name" value="HIGH_NTase1"/>
    <property type="match status" value="1"/>
</dbReference>
<feature type="binding site" evidence="2">
    <location>
        <position position="191"/>
    </location>
    <ligand>
        <name>ATP</name>
        <dbReference type="ChEBI" id="CHEBI:30616"/>
    </ligand>
</feature>
<dbReference type="PANTHER" id="PTHR37825:SF1">
    <property type="entry name" value="TRNA(MET) CYTIDINE ACETATE LIGASE"/>
    <property type="match status" value="1"/>
</dbReference>
<dbReference type="HAMAP" id="MF_01539">
    <property type="entry name" value="TmcAL"/>
    <property type="match status" value="1"/>
</dbReference>
<name>A0A844E4M9_EUBRA</name>
<dbReference type="GO" id="GO:0005737">
    <property type="term" value="C:cytoplasm"/>
    <property type="evidence" value="ECO:0007669"/>
    <property type="project" value="UniProtKB-SubCell"/>
</dbReference>
<comment type="catalytic activity">
    <reaction evidence="2">
        <text>cytidine(34) in elongator tRNA(Met) + acetate + ATP = N(4)-acetylcytidine(34) in elongator tRNA(Met) + AMP + diphosphate</text>
        <dbReference type="Rhea" id="RHEA:58144"/>
        <dbReference type="Rhea" id="RHEA-COMP:10693"/>
        <dbReference type="Rhea" id="RHEA-COMP:10694"/>
        <dbReference type="ChEBI" id="CHEBI:30089"/>
        <dbReference type="ChEBI" id="CHEBI:30616"/>
        <dbReference type="ChEBI" id="CHEBI:33019"/>
        <dbReference type="ChEBI" id="CHEBI:74900"/>
        <dbReference type="ChEBI" id="CHEBI:82748"/>
        <dbReference type="ChEBI" id="CHEBI:456215"/>
    </reaction>
</comment>
<keyword evidence="2" id="KW-0436">Ligase</keyword>
<gene>
    <name evidence="2" type="primary">tmcAL</name>
    <name evidence="3" type="ORF">GKE72_10260</name>
</gene>
<comment type="caution">
    <text evidence="2">Lacks conserved residue(s) required for the propagation of feature annotation.</text>
</comment>
<dbReference type="GO" id="GO:0006400">
    <property type="term" value="P:tRNA modification"/>
    <property type="evidence" value="ECO:0007669"/>
    <property type="project" value="UniProtKB-UniRule"/>
</dbReference>
<comment type="subcellular location">
    <subcellularLocation>
        <location evidence="2">Cytoplasm</location>
    </subcellularLocation>
</comment>
<dbReference type="AlphaFoldDB" id="A0A844E4M9"/>
<dbReference type="GO" id="GO:0000049">
    <property type="term" value="F:tRNA binding"/>
    <property type="evidence" value="ECO:0007669"/>
    <property type="project" value="UniProtKB-KW"/>
</dbReference>
<keyword evidence="2" id="KW-0963">Cytoplasm</keyword>
<proteinExistence type="inferred from homology"/>
<feature type="binding site" evidence="2">
    <location>
        <position position="115"/>
    </location>
    <ligand>
        <name>ATP</name>
        <dbReference type="ChEBI" id="CHEBI:30616"/>
    </ligand>
</feature>
<dbReference type="PANTHER" id="PTHR37825">
    <property type="entry name" value="TRNA(MET) CYTIDINE ACETATE LIGASE"/>
    <property type="match status" value="1"/>
</dbReference>
<keyword evidence="1 2" id="KW-0819">tRNA processing</keyword>
<protein>
    <recommendedName>
        <fullName evidence="2">tRNA(Met) cytidine acetate ligase</fullName>
        <ecNumber evidence="2">6.3.4.-</ecNumber>
    </recommendedName>
</protein>
<evidence type="ECO:0000256" key="2">
    <source>
        <dbReference type="HAMAP-Rule" id="MF_01539"/>
    </source>
</evidence>
<keyword evidence="2" id="KW-0694">RNA-binding</keyword>